<keyword evidence="3" id="KW-1003">Cell membrane</keyword>
<dbReference type="CDD" id="cd06261">
    <property type="entry name" value="TM_PBP2"/>
    <property type="match status" value="2"/>
</dbReference>
<evidence type="ECO:0000256" key="3">
    <source>
        <dbReference type="ARBA" id="ARBA00022475"/>
    </source>
</evidence>
<evidence type="ECO:0000259" key="9">
    <source>
        <dbReference type="PROSITE" id="PS50928"/>
    </source>
</evidence>
<keyword evidence="6 8" id="KW-1133">Transmembrane helix</keyword>
<accession>A0A9E9LSW0</accession>
<evidence type="ECO:0000313" key="11">
    <source>
        <dbReference type="Proteomes" id="UP001156215"/>
    </source>
</evidence>
<keyword evidence="5 8" id="KW-0812">Transmembrane</keyword>
<gene>
    <name evidence="10" type="ORF">NB640_06915</name>
</gene>
<feature type="transmembrane region" description="Helical" evidence="8">
    <location>
        <begin position="155"/>
        <end position="176"/>
    </location>
</feature>
<feature type="transmembrane region" description="Helical" evidence="8">
    <location>
        <begin position="30"/>
        <end position="50"/>
    </location>
</feature>
<dbReference type="AlphaFoldDB" id="A0A9E9LSW0"/>
<feature type="transmembrane region" description="Helical" evidence="8">
    <location>
        <begin position="411"/>
        <end position="431"/>
    </location>
</feature>
<dbReference type="PANTHER" id="PTHR43357">
    <property type="entry name" value="INNER MEMBRANE ABC TRANSPORTER PERMEASE PROTEIN YDCV"/>
    <property type="match status" value="1"/>
</dbReference>
<evidence type="ECO:0000313" key="10">
    <source>
        <dbReference type="EMBL" id="WAW09020.1"/>
    </source>
</evidence>
<evidence type="ECO:0000256" key="4">
    <source>
        <dbReference type="ARBA" id="ARBA00022519"/>
    </source>
</evidence>
<feature type="domain" description="ABC transmembrane type-1" evidence="9">
    <location>
        <begin position="66"/>
        <end position="271"/>
    </location>
</feature>
<evidence type="ECO:0000256" key="6">
    <source>
        <dbReference type="ARBA" id="ARBA00022989"/>
    </source>
</evidence>
<dbReference type="KEGG" id="ovb:NB640_06915"/>
<reference evidence="10" key="1">
    <citation type="journal article" date="2022" name="Front. Microbiol.">
        <title>New perspectives on an old grouping: The genomic and phenotypic variability of Oxalobacter formigenes and the implications for calcium oxalate stone prevention.</title>
        <authorList>
            <person name="Chmiel J.A."/>
            <person name="Carr C."/>
            <person name="Stuivenberg G.A."/>
            <person name="Venema R."/>
            <person name="Chanyi R.M."/>
            <person name="Al K.F."/>
            <person name="Giguere D."/>
            <person name="Say H."/>
            <person name="Akouris P.P."/>
            <person name="Dominguez Romero S.A."/>
            <person name="Kwong A."/>
            <person name="Tai V."/>
            <person name="Koval S.F."/>
            <person name="Razvi H."/>
            <person name="Bjazevic J."/>
            <person name="Burton J.P."/>
        </authorList>
    </citation>
    <scope>NUCLEOTIDE SEQUENCE</scope>
    <source>
        <strain evidence="10">WoOx3</strain>
    </source>
</reference>
<comment type="subcellular location">
    <subcellularLocation>
        <location evidence="1">Cell inner membrane</location>
        <topology evidence="1">Multi-pass membrane protein</topology>
    </subcellularLocation>
    <subcellularLocation>
        <location evidence="8">Cell membrane</location>
        <topology evidence="8">Multi-pass membrane protein</topology>
    </subcellularLocation>
</comment>
<evidence type="ECO:0000256" key="8">
    <source>
        <dbReference type="RuleBase" id="RU363032"/>
    </source>
</evidence>
<comment type="similarity">
    <text evidence="8">Belongs to the binding-protein-dependent transport system permease family.</text>
</comment>
<dbReference type="Pfam" id="PF00528">
    <property type="entry name" value="BPD_transp_1"/>
    <property type="match status" value="1"/>
</dbReference>
<feature type="transmembrane region" description="Helical" evidence="8">
    <location>
        <begin position="197"/>
        <end position="222"/>
    </location>
</feature>
<dbReference type="PANTHER" id="PTHR43357:SF3">
    <property type="entry name" value="FE(3+)-TRANSPORT SYSTEM PERMEASE PROTEIN FBPB 2"/>
    <property type="match status" value="1"/>
</dbReference>
<keyword evidence="2 8" id="KW-0813">Transport</keyword>
<keyword evidence="4" id="KW-0997">Cell inner membrane</keyword>
<dbReference type="InterPro" id="IPR000515">
    <property type="entry name" value="MetI-like"/>
</dbReference>
<feature type="transmembrane region" description="Helical" evidence="8">
    <location>
        <begin position="338"/>
        <end position="364"/>
    </location>
</feature>
<dbReference type="EMBL" id="CP098242">
    <property type="protein sequence ID" value="WAW09020.1"/>
    <property type="molecule type" value="Genomic_DNA"/>
</dbReference>
<keyword evidence="11" id="KW-1185">Reference proteome</keyword>
<proteinExistence type="inferred from homology"/>
<dbReference type="InterPro" id="IPR035906">
    <property type="entry name" value="MetI-like_sf"/>
</dbReference>
<feature type="transmembrane region" description="Helical" evidence="8">
    <location>
        <begin position="527"/>
        <end position="544"/>
    </location>
</feature>
<dbReference type="SUPFAM" id="SSF161098">
    <property type="entry name" value="MetI-like"/>
    <property type="match status" value="2"/>
</dbReference>
<keyword evidence="7 8" id="KW-0472">Membrane</keyword>
<feature type="transmembrane region" description="Helical" evidence="8">
    <location>
        <begin position="303"/>
        <end position="326"/>
    </location>
</feature>
<evidence type="ECO:0000256" key="1">
    <source>
        <dbReference type="ARBA" id="ARBA00004429"/>
    </source>
</evidence>
<name>A0A9E9LSW0_9BURK</name>
<evidence type="ECO:0000256" key="7">
    <source>
        <dbReference type="ARBA" id="ARBA00023136"/>
    </source>
</evidence>
<dbReference type="Proteomes" id="UP001156215">
    <property type="component" value="Chromosome"/>
</dbReference>
<sequence length="557" mass="60740">MPYASSTRWAGSNPAGSRLRINGWVALHRISLFCIALPFVFLLVSVFSPAGAYWEQVRDYLLKTYLTDTLLLLFFSGITSVVLGVSLAWCTSVYDFRGKRLIDILLFLPLAVPPYIAAYTFDGMLSYTGVVQTFLRNVAGLSGASASFSVPAMPFAVFIFTITLFPYVLLFVKTFLHNQSGSLLENAVLLGGSRKRAFIRIILPLLIPSMLAGGTLVCLEVLNDYGVTSYLGLNTFTTAIFAAWFGMGDVDTAIKLAAVLLAIVIVFLIIARGMQHRKKYRIVSSKERKLTPRHVKGWQGAAVISYCVFVVFVAFVIPVAQMMVWAIKSWDTESFMQILGTIGNTLYVGGIATLLILFFAVGAANANRLFAGKYTAFSAQAATVGYAIPSAVLSMGVVTAFAFLDGGVRRLFPALAGLPLSMTVCMLVYAYSVRFYSIGYQAIDTGFSKIGPIYTEASRTLGLGVTRTFFRVDIHMIRQAIISGAGLVFVDIIKELPLTLTLRPFNFDTLGTKVYEYANNEAIHETAFPSLCIIAVSAAVIILMQRWAKSGSTAFSG</sequence>
<dbReference type="Gene3D" id="1.10.3720.10">
    <property type="entry name" value="MetI-like"/>
    <property type="match status" value="2"/>
</dbReference>
<feature type="transmembrane region" description="Helical" evidence="8">
    <location>
        <begin position="70"/>
        <end position="89"/>
    </location>
</feature>
<evidence type="ECO:0000256" key="5">
    <source>
        <dbReference type="ARBA" id="ARBA00022692"/>
    </source>
</evidence>
<dbReference type="GO" id="GO:0055085">
    <property type="term" value="P:transmembrane transport"/>
    <property type="evidence" value="ECO:0007669"/>
    <property type="project" value="InterPro"/>
</dbReference>
<feature type="domain" description="ABC transmembrane type-1" evidence="9">
    <location>
        <begin position="342"/>
        <end position="544"/>
    </location>
</feature>
<evidence type="ECO:0000256" key="2">
    <source>
        <dbReference type="ARBA" id="ARBA00022448"/>
    </source>
</evidence>
<feature type="transmembrane region" description="Helical" evidence="8">
    <location>
        <begin position="384"/>
        <end position="404"/>
    </location>
</feature>
<feature type="transmembrane region" description="Helical" evidence="8">
    <location>
        <begin position="253"/>
        <end position="271"/>
    </location>
</feature>
<feature type="transmembrane region" description="Helical" evidence="8">
    <location>
        <begin position="101"/>
        <end position="121"/>
    </location>
</feature>
<dbReference type="RefSeq" id="WP_269308013.1">
    <property type="nucleotide sequence ID" value="NZ_CP098242.1"/>
</dbReference>
<dbReference type="GO" id="GO:0005886">
    <property type="term" value="C:plasma membrane"/>
    <property type="evidence" value="ECO:0007669"/>
    <property type="project" value="UniProtKB-SubCell"/>
</dbReference>
<protein>
    <submittedName>
        <fullName evidence="10">Iron ABC transporter permease</fullName>
    </submittedName>
</protein>
<dbReference type="PROSITE" id="PS50928">
    <property type="entry name" value="ABC_TM1"/>
    <property type="match status" value="2"/>
</dbReference>
<organism evidence="10 11">
    <name type="scientific">Oxalobacter vibrioformis</name>
    <dbReference type="NCBI Taxonomy" id="933080"/>
    <lineage>
        <taxon>Bacteria</taxon>
        <taxon>Pseudomonadati</taxon>
        <taxon>Pseudomonadota</taxon>
        <taxon>Betaproteobacteria</taxon>
        <taxon>Burkholderiales</taxon>
        <taxon>Oxalobacteraceae</taxon>
        <taxon>Oxalobacter</taxon>
    </lineage>
</organism>